<sequence>EGVGGGDRKQGSKRKVFFNNSQSYSVCSRETCPRFRFPALPGIEPRFPLALRGEGSNPGSGELRETIKYFALCLSPARALVLSACNVLYVNSVETESLTGPQAIAKATVQTFASIPLSTAIVVHFKVSLQGITLTDSQRKIFFRRHYPVSTVTFCSLDPQDRRWTNPDSTTSK</sequence>
<dbReference type="Ensembl" id="ENSCMIT00000004450.1">
    <property type="protein sequence ID" value="ENSCMIP00000004290.1"/>
    <property type="gene ID" value="ENSCMIG00000002566.1"/>
</dbReference>
<dbReference type="GO" id="GO:0005925">
    <property type="term" value="C:focal adhesion"/>
    <property type="evidence" value="ECO:0007669"/>
    <property type="project" value="TreeGrafter"/>
</dbReference>
<dbReference type="Proteomes" id="UP000314986">
    <property type="component" value="Unassembled WGS sequence"/>
</dbReference>
<evidence type="ECO:0000313" key="2">
    <source>
        <dbReference type="Ensembl" id="ENSCMIP00000004290.1"/>
    </source>
</evidence>
<dbReference type="CDD" id="cd01213">
    <property type="entry name" value="PTB_tensin"/>
    <property type="match status" value="1"/>
</dbReference>
<evidence type="ECO:0000313" key="3">
    <source>
        <dbReference type="Proteomes" id="UP000314986"/>
    </source>
</evidence>
<dbReference type="Pfam" id="PF08416">
    <property type="entry name" value="PTB"/>
    <property type="match status" value="1"/>
</dbReference>
<dbReference type="Gene3D" id="2.30.29.30">
    <property type="entry name" value="Pleckstrin-homology domain (PH domain)/Phosphotyrosine-binding domain (PTB)"/>
    <property type="match status" value="1"/>
</dbReference>
<reference evidence="2" key="5">
    <citation type="submission" date="2025-09" db="UniProtKB">
        <authorList>
            <consortium name="Ensembl"/>
        </authorList>
    </citation>
    <scope>IDENTIFICATION</scope>
</reference>
<dbReference type="SUPFAM" id="SSF50729">
    <property type="entry name" value="PH domain-like"/>
    <property type="match status" value="1"/>
</dbReference>
<dbReference type="GO" id="GO:0004725">
    <property type="term" value="F:protein tyrosine phosphatase activity"/>
    <property type="evidence" value="ECO:0007669"/>
    <property type="project" value="TreeGrafter"/>
</dbReference>
<reference evidence="3" key="3">
    <citation type="journal article" date="2014" name="Nature">
        <title>Elephant shark genome provides unique insights into gnathostome evolution.</title>
        <authorList>
            <consortium name="International Elephant Shark Genome Sequencing Consortium"/>
            <person name="Venkatesh B."/>
            <person name="Lee A.P."/>
            <person name="Ravi V."/>
            <person name="Maurya A.K."/>
            <person name="Lian M.M."/>
            <person name="Swann J.B."/>
            <person name="Ohta Y."/>
            <person name="Flajnik M.F."/>
            <person name="Sutoh Y."/>
            <person name="Kasahara M."/>
            <person name="Hoon S."/>
            <person name="Gangu V."/>
            <person name="Roy S.W."/>
            <person name="Irimia M."/>
            <person name="Korzh V."/>
            <person name="Kondrychyn I."/>
            <person name="Lim Z.W."/>
            <person name="Tay B.H."/>
            <person name="Tohari S."/>
            <person name="Kong K.W."/>
            <person name="Ho S."/>
            <person name="Lorente-Galdos B."/>
            <person name="Quilez J."/>
            <person name="Marques-Bonet T."/>
            <person name="Raney B.J."/>
            <person name="Ingham P.W."/>
            <person name="Tay A."/>
            <person name="Hillier L.W."/>
            <person name="Minx P."/>
            <person name="Boehm T."/>
            <person name="Wilson R.K."/>
            <person name="Brenner S."/>
            <person name="Warren W.C."/>
        </authorList>
    </citation>
    <scope>NUCLEOTIDE SEQUENCE [LARGE SCALE GENOMIC DNA]</scope>
</reference>
<reference evidence="3" key="1">
    <citation type="journal article" date="2006" name="Science">
        <title>Ancient noncoding elements conserved in the human genome.</title>
        <authorList>
            <person name="Venkatesh B."/>
            <person name="Kirkness E.F."/>
            <person name="Loh Y.H."/>
            <person name="Halpern A.L."/>
            <person name="Lee A.P."/>
            <person name="Johnson J."/>
            <person name="Dandona N."/>
            <person name="Viswanathan L.D."/>
            <person name="Tay A."/>
            <person name="Venter J.C."/>
            <person name="Strausberg R.L."/>
            <person name="Brenner S."/>
        </authorList>
    </citation>
    <scope>NUCLEOTIDE SEQUENCE [LARGE SCALE GENOMIC DNA]</scope>
</reference>
<evidence type="ECO:0000259" key="1">
    <source>
        <dbReference type="Pfam" id="PF08416"/>
    </source>
</evidence>
<dbReference type="GeneTree" id="ENSGT00940000163886"/>
<dbReference type="InterPro" id="IPR033929">
    <property type="entry name" value="Tensin_PTB"/>
</dbReference>
<organism evidence="2 3">
    <name type="scientific">Callorhinchus milii</name>
    <name type="common">Ghost shark</name>
    <dbReference type="NCBI Taxonomy" id="7868"/>
    <lineage>
        <taxon>Eukaryota</taxon>
        <taxon>Metazoa</taxon>
        <taxon>Chordata</taxon>
        <taxon>Craniata</taxon>
        <taxon>Vertebrata</taxon>
        <taxon>Chondrichthyes</taxon>
        <taxon>Holocephali</taxon>
        <taxon>Chimaeriformes</taxon>
        <taxon>Callorhinchidae</taxon>
        <taxon>Callorhinchus</taxon>
    </lineage>
</organism>
<dbReference type="PANTHER" id="PTHR45734">
    <property type="entry name" value="TENSIN"/>
    <property type="match status" value="1"/>
</dbReference>
<dbReference type="PANTHER" id="PTHR45734:SF1">
    <property type="entry name" value="TENSIN-2"/>
    <property type="match status" value="1"/>
</dbReference>
<keyword evidence="3" id="KW-1185">Reference proteome</keyword>
<reference evidence="3" key="2">
    <citation type="journal article" date="2007" name="PLoS Biol.">
        <title>Survey sequencing and comparative analysis of the elephant shark (Callorhinchus milii) genome.</title>
        <authorList>
            <person name="Venkatesh B."/>
            <person name="Kirkness E.F."/>
            <person name="Loh Y.H."/>
            <person name="Halpern A.L."/>
            <person name="Lee A.P."/>
            <person name="Johnson J."/>
            <person name="Dandona N."/>
            <person name="Viswanathan L.D."/>
            <person name="Tay A."/>
            <person name="Venter J.C."/>
            <person name="Strausberg R.L."/>
            <person name="Brenner S."/>
        </authorList>
    </citation>
    <scope>NUCLEOTIDE SEQUENCE [LARGE SCALE GENOMIC DNA]</scope>
</reference>
<dbReference type="InterPro" id="IPR011993">
    <property type="entry name" value="PH-like_dom_sf"/>
</dbReference>
<proteinExistence type="predicted"/>
<protein>
    <submittedName>
        <fullName evidence="2">Tensin-like C1 domain-containing phosphatase</fullName>
    </submittedName>
</protein>
<dbReference type="InterPro" id="IPR051484">
    <property type="entry name" value="Tensin_PTEN_phosphatase"/>
</dbReference>
<dbReference type="AlphaFoldDB" id="A0A4W3GMX8"/>
<name>A0A4W3GMX8_CALMI</name>
<reference evidence="2" key="4">
    <citation type="submission" date="2025-08" db="UniProtKB">
        <authorList>
            <consortium name="Ensembl"/>
        </authorList>
    </citation>
    <scope>IDENTIFICATION</scope>
</reference>
<dbReference type="InterPro" id="IPR013625">
    <property type="entry name" value="PTB"/>
</dbReference>
<accession>A0A4W3GMX8</accession>
<dbReference type="STRING" id="7868.ENSCMIP00000004290"/>
<feature type="domain" description="PTB" evidence="1">
    <location>
        <begin position="84"/>
        <end position="166"/>
    </location>
</feature>
<dbReference type="InParanoid" id="A0A4W3GMX8"/>